<keyword evidence="1" id="KW-1133">Transmembrane helix</keyword>
<sequence length="208" mass="23756">MAVTPSGREVCLHCYKNYIQFVVKLKHCLIVKETQLQIVHLKEKFQVIIYVKRIKLVILSMELSQMLLVLSIVAVVILKILGVQKQNPFSKAWHCSSMYYFARRIRKVDSETNLGRPETIITHAIVLAASQCVSISGQRMGMLHPCPRLFWVPIPISWSPSIRSTMLSYSSTRKLMNSFPDPKAIYFSLFSGHGTIAAQLVSINSFRW</sequence>
<accession>A0A2P2LJI8</accession>
<organism evidence="2">
    <name type="scientific">Rhizophora mucronata</name>
    <name type="common">Asiatic mangrove</name>
    <dbReference type="NCBI Taxonomy" id="61149"/>
    <lineage>
        <taxon>Eukaryota</taxon>
        <taxon>Viridiplantae</taxon>
        <taxon>Streptophyta</taxon>
        <taxon>Embryophyta</taxon>
        <taxon>Tracheophyta</taxon>
        <taxon>Spermatophyta</taxon>
        <taxon>Magnoliopsida</taxon>
        <taxon>eudicotyledons</taxon>
        <taxon>Gunneridae</taxon>
        <taxon>Pentapetalae</taxon>
        <taxon>rosids</taxon>
        <taxon>fabids</taxon>
        <taxon>Malpighiales</taxon>
        <taxon>Rhizophoraceae</taxon>
        <taxon>Rhizophora</taxon>
    </lineage>
</organism>
<evidence type="ECO:0000313" key="2">
    <source>
        <dbReference type="EMBL" id="MBX18127.1"/>
    </source>
</evidence>
<evidence type="ECO:0000256" key="1">
    <source>
        <dbReference type="SAM" id="Phobius"/>
    </source>
</evidence>
<proteinExistence type="predicted"/>
<feature type="transmembrane region" description="Helical" evidence="1">
    <location>
        <begin position="63"/>
        <end position="81"/>
    </location>
</feature>
<keyword evidence="1" id="KW-0812">Transmembrane</keyword>
<reference evidence="2" key="1">
    <citation type="submission" date="2018-02" db="EMBL/GenBank/DDBJ databases">
        <title>Rhizophora mucronata_Transcriptome.</title>
        <authorList>
            <person name="Meera S.P."/>
            <person name="Sreeshan A."/>
            <person name="Augustine A."/>
        </authorList>
    </citation>
    <scope>NUCLEOTIDE SEQUENCE</scope>
    <source>
        <tissue evidence="2">Leaf</tissue>
    </source>
</reference>
<name>A0A2P2LJI8_RHIMU</name>
<protein>
    <submittedName>
        <fullName evidence="2">Uncharacterized protein MANES_17G121600</fullName>
    </submittedName>
</protein>
<dbReference type="AlphaFoldDB" id="A0A2P2LJI8"/>
<dbReference type="EMBL" id="GGEC01037643">
    <property type="protein sequence ID" value="MBX18127.1"/>
    <property type="molecule type" value="Transcribed_RNA"/>
</dbReference>
<keyword evidence="1" id="KW-0472">Membrane</keyword>